<proteinExistence type="inferred from homology"/>
<evidence type="ECO:0000256" key="3">
    <source>
        <dbReference type="ARBA" id="ARBA00022692"/>
    </source>
</evidence>
<dbReference type="PANTHER" id="PTHR10877:SF194">
    <property type="entry name" value="LOCATION OF VULVA DEFECTIVE 1"/>
    <property type="match status" value="1"/>
</dbReference>
<reference evidence="8 9" key="1">
    <citation type="submission" date="2018-08" db="EMBL/GenBank/DDBJ databases">
        <title>Aphanomyces genome sequencing and annotation.</title>
        <authorList>
            <person name="Minardi D."/>
            <person name="Oidtmann B."/>
            <person name="Van Der Giezen M."/>
            <person name="Studholme D.J."/>
        </authorList>
    </citation>
    <scope>NUCLEOTIDE SEQUENCE [LARGE SCALE GENOMIC DNA]</scope>
    <source>
        <strain evidence="8 9">D2</strain>
    </source>
</reference>
<keyword evidence="4" id="KW-1133">Transmembrane helix</keyword>
<comment type="caution">
    <text evidence="8">The sequence shown here is derived from an EMBL/GenBank/DDBJ whole genome shotgun (WGS) entry which is preliminary data.</text>
</comment>
<dbReference type="GO" id="GO:0050982">
    <property type="term" value="P:detection of mechanical stimulus"/>
    <property type="evidence" value="ECO:0007669"/>
    <property type="project" value="TreeGrafter"/>
</dbReference>
<organism evidence="8 9">
    <name type="scientific">Aphanomyces astaci</name>
    <name type="common">Crayfish plague agent</name>
    <dbReference type="NCBI Taxonomy" id="112090"/>
    <lineage>
        <taxon>Eukaryota</taxon>
        <taxon>Sar</taxon>
        <taxon>Stramenopiles</taxon>
        <taxon>Oomycota</taxon>
        <taxon>Saprolegniomycetes</taxon>
        <taxon>Saprolegniales</taxon>
        <taxon>Verrucalvaceae</taxon>
        <taxon>Aphanomyces</taxon>
    </lineage>
</organism>
<comment type="subcellular location">
    <subcellularLocation>
        <location evidence="1">Membrane</location>
        <topology evidence="1">Multi-pass membrane protein</topology>
    </subcellularLocation>
</comment>
<dbReference type="AlphaFoldDB" id="A0A397C2T6"/>
<evidence type="ECO:0000259" key="7">
    <source>
        <dbReference type="Pfam" id="PF20519"/>
    </source>
</evidence>
<sequence length="601" mass="66981">MKRLSKAVQDRVGRKGPPLLQDEHVPTSDDNSAHSSLQLVLVLKQNGVGEICRTIKAEIDTIWAVQSAFKTLASVGHFYFSCGETVFSVNPADGFYDSDGLLLALFALKKFPHHREHKHDQQAAWYALALLNALTTSDWYHIQLIGTVFSHRGVPLIARAIAMHVQVEEIALEGFQLLERIATVSQFFAVINRNHVLELAYHALSLYKGPQYTHTRLEIKKRVLTFQTCAIQDGHAYAMQERLTKGDCILYSIFVALTAVAAALSPYDHRTHHMTQALTASLRLPDTFPDTAHVWMYLESAFVSSLFRPVTPDSMATPAMMDGSNVLLGNVLLNQRRLSGNIGFGSFYMVKVVVDLTEDKTTSDIFGVYMEERGYQATLPPVQAGPGLCHSAKCVLAQLRHSKWLDLYTRSVVIEWNVYNAALDIHIAMTLSLDFAVGAAIQTDLRATPKPHHPNMKIVFETAKLALKGMLEDRQSTIRKHSFSPWEKSDASLLDDITEANYVSPSAPSILQELQRGVVHLAVEEQHLDMVATTLLNRLQQLHLLLRSNFSRSIKTPLPTPVSLDKSRRMSNLSYVQRRGQSSCTSDGNDGGLDDVPNVET</sequence>
<evidence type="ECO:0000313" key="8">
    <source>
        <dbReference type="EMBL" id="RHY38664.1"/>
    </source>
</evidence>
<evidence type="ECO:0000256" key="6">
    <source>
        <dbReference type="SAM" id="MobiDB-lite"/>
    </source>
</evidence>
<dbReference type="PANTHER" id="PTHR10877">
    <property type="entry name" value="POLYCYSTIN FAMILY MEMBER"/>
    <property type="match status" value="1"/>
</dbReference>
<dbReference type="GO" id="GO:0005262">
    <property type="term" value="F:calcium channel activity"/>
    <property type="evidence" value="ECO:0007669"/>
    <property type="project" value="TreeGrafter"/>
</dbReference>
<dbReference type="GO" id="GO:0016020">
    <property type="term" value="C:membrane"/>
    <property type="evidence" value="ECO:0007669"/>
    <property type="project" value="UniProtKB-SubCell"/>
</dbReference>
<name>A0A397C2T6_APHAT</name>
<dbReference type="VEuPathDB" id="FungiDB:H257_18021"/>
<dbReference type="InterPro" id="IPR051223">
    <property type="entry name" value="Polycystin"/>
</dbReference>
<keyword evidence="5" id="KW-0472">Membrane</keyword>
<evidence type="ECO:0000256" key="5">
    <source>
        <dbReference type="ARBA" id="ARBA00023136"/>
    </source>
</evidence>
<feature type="region of interest" description="Disordered" evidence="6">
    <location>
        <begin position="1"/>
        <end position="31"/>
    </location>
</feature>
<feature type="domain" description="Polycystin" evidence="7">
    <location>
        <begin position="390"/>
        <end position="437"/>
    </location>
</feature>
<evidence type="ECO:0000256" key="4">
    <source>
        <dbReference type="ARBA" id="ARBA00022989"/>
    </source>
</evidence>
<dbReference type="Proteomes" id="UP000266643">
    <property type="component" value="Unassembled WGS sequence"/>
</dbReference>
<protein>
    <recommendedName>
        <fullName evidence="7">Polycystin domain-containing protein</fullName>
    </recommendedName>
</protein>
<feature type="compositionally biased region" description="Polar residues" evidence="6">
    <location>
        <begin position="576"/>
        <end position="588"/>
    </location>
</feature>
<evidence type="ECO:0000313" key="9">
    <source>
        <dbReference type="Proteomes" id="UP000266643"/>
    </source>
</evidence>
<evidence type="ECO:0000256" key="1">
    <source>
        <dbReference type="ARBA" id="ARBA00004141"/>
    </source>
</evidence>
<accession>A0A397C2T6</accession>
<keyword evidence="3" id="KW-0812">Transmembrane</keyword>
<gene>
    <name evidence="8" type="ORF">DYB30_007310</name>
</gene>
<dbReference type="Pfam" id="PF20519">
    <property type="entry name" value="Polycystin_dom"/>
    <property type="match status" value="1"/>
</dbReference>
<dbReference type="EMBL" id="QUTD01012099">
    <property type="protein sequence ID" value="RHY38664.1"/>
    <property type="molecule type" value="Genomic_DNA"/>
</dbReference>
<feature type="region of interest" description="Disordered" evidence="6">
    <location>
        <begin position="576"/>
        <end position="601"/>
    </location>
</feature>
<comment type="similarity">
    <text evidence="2">Belongs to the polycystin family.</text>
</comment>
<evidence type="ECO:0000256" key="2">
    <source>
        <dbReference type="ARBA" id="ARBA00007200"/>
    </source>
</evidence>
<dbReference type="InterPro" id="IPR046791">
    <property type="entry name" value="Polycystin_dom"/>
</dbReference>